<keyword evidence="1" id="KW-0732">Signal</keyword>
<organism evidence="2 3">
    <name type="scientific">Zopfia rhizophila CBS 207.26</name>
    <dbReference type="NCBI Taxonomy" id="1314779"/>
    <lineage>
        <taxon>Eukaryota</taxon>
        <taxon>Fungi</taxon>
        <taxon>Dikarya</taxon>
        <taxon>Ascomycota</taxon>
        <taxon>Pezizomycotina</taxon>
        <taxon>Dothideomycetes</taxon>
        <taxon>Dothideomycetes incertae sedis</taxon>
        <taxon>Zopfiaceae</taxon>
        <taxon>Zopfia</taxon>
    </lineage>
</organism>
<evidence type="ECO:0000256" key="1">
    <source>
        <dbReference type="SAM" id="SignalP"/>
    </source>
</evidence>
<reference evidence="2" key="1">
    <citation type="journal article" date="2020" name="Stud. Mycol.">
        <title>101 Dothideomycetes genomes: a test case for predicting lifestyles and emergence of pathogens.</title>
        <authorList>
            <person name="Haridas S."/>
            <person name="Albert R."/>
            <person name="Binder M."/>
            <person name="Bloem J."/>
            <person name="Labutti K."/>
            <person name="Salamov A."/>
            <person name="Andreopoulos B."/>
            <person name="Baker S."/>
            <person name="Barry K."/>
            <person name="Bills G."/>
            <person name="Bluhm B."/>
            <person name="Cannon C."/>
            <person name="Castanera R."/>
            <person name="Culley D."/>
            <person name="Daum C."/>
            <person name="Ezra D."/>
            <person name="Gonzalez J."/>
            <person name="Henrissat B."/>
            <person name="Kuo A."/>
            <person name="Liang C."/>
            <person name="Lipzen A."/>
            <person name="Lutzoni F."/>
            <person name="Magnuson J."/>
            <person name="Mondo S."/>
            <person name="Nolan M."/>
            <person name="Ohm R."/>
            <person name="Pangilinan J."/>
            <person name="Park H.-J."/>
            <person name="Ramirez L."/>
            <person name="Alfaro M."/>
            <person name="Sun H."/>
            <person name="Tritt A."/>
            <person name="Yoshinaga Y."/>
            <person name="Zwiers L.-H."/>
            <person name="Turgeon B."/>
            <person name="Goodwin S."/>
            <person name="Spatafora J."/>
            <person name="Crous P."/>
            <person name="Grigoriev I."/>
        </authorList>
    </citation>
    <scope>NUCLEOTIDE SEQUENCE</scope>
    <source>
        <strain evidence="2">CBS 207.26</strain>
    </source>
</reference>
<dbReference type="Proteomes" id="UP000800200">
    <property type="component" value="Unassembled WGS sequence"/>
</dbReference>
<gene>
    <name evidence="2" type="ORF">K469DRAFT_50088</name>
</gene>
<feature type="signal peptide" evidence="1">
    <location>
        <begin position="1"/>
        <end position="45"/>
    </location>
</feature>
<feature type="chain" id="PRO_5041455894" evidence="1">
    <location>
        <begin position="46"/>
        <end position="132"/>
    </location>
</feature>
<evidence type="ECO:0000313" key="3">
    <source>
        <dbReference type="Proteomes" id="UP000800200"/>
    </source>
</evidence>
<keyword evidence="3" id="KW-1185">Reference proteome</keyword>
<protein>
    <submittedName>
        <fullName evidence="2">Uncharacterized protein</fullName>
    </submittedName>
</protein>
<evidence type="ECO:0000313" key="2">
    <source>
        <dbReference type="EMBL" id="KAF2189913.1"/>
    </source>
</evidence>
<accession>A0A6A6EF57</accession>
<sequence>MVIGCLIIVTVCLGNGHIFSSYHPLSIFLLMQSIMLLALLPVLHQDNEDPDNFNNIKQPEKRELLPDESKQRLFEHVTEDKENAEKPWDIIAEETHNDFVSYSTIKKAFYDKGYHRYKPTYKPLNQQLEFGY</sequence>
<name>A0A6A6EF57_9PEZI</name>
<proteinExistence type="predicted"/>
<dbReference type="AlphaFoldDB" id="A0A6A6EF57"/>
<dbReference type="EMBL" id="ML994620">
    <property type="protein sequence ID" value="KAF2189913.1"/>
    <property type="molecule type" value="Genomic_DNA"/>
</dbReference>